<evidence type="ECO:0000313" key="9">
    <source>
        <dbReference type="EMBL" id="HJD53164.1"/>
    </source>
</evidence>
<evidence type="ECO:0000256" key="3">
    <source>
        <dbReference type="ARBA" id="ARBA00022679"/>
    </source>
</evidence>
<evidence type="ECO:0000256" key="6">
    <source>
        <dbReference type="ARBA" id="ARBA00023136"/>
    </source>
</evidence>
<reference evidence="9" key="2">
    <citation type="submission" date="2021-04" db="EMBL/GenBank/DDBJ databases">
        <authorList>
            <person name="Gilroy R."/>
        </authorList>
    </citation>
    <scope>NUCLEOTIDE SEQUENCE</scope>
    <source>
        <strain evidence="9">MalCec1-1739</strain>
    </source>
</reference>
<dbReference type="NCBIfam" id="TIGR03025">
    <property type="entry name" value="EPS_sugtrans"/>
    <property type="match status" value="1"/>
</dbReference>
<dbReference type="PANTHER" id="PTHR30576:SF0">
    <property type="entry name" value="UNDECAPRENYL-PHOSPHATE N-ACETYLGALACTOSAMINYL 1-PHOSPHATE TRANSFERASE-RELATED"/>
    <property type="match status" value="1"/>
</dbReference>
<reference evidence="9" key="1">
    <citation type="journal article" date="2021" name="PeerJ">
        <title>Extensive microbial diversity within the chicken gut microbiome revealed by metagenomics and culture.</title>
        <authorList>
            <person name="Gilroy R."/>
            <person name="Ravi A."/>
            <person name="Getino M."/>
            <person name="Pursley I."/>
            <person name="Horton D.L."/>
            <person name="Alikhan N.F."/>
            <person name="Baker D."/>
            <person name="Gharbi K."/>
            <person name="Hall N."/>
            <person name="Watson M."/>
            <person name="Adriaenssens E.M."/>
            <person name="Foster-Nyarko E."/>
            <person name="Jarju S."/>
            <person name="Secka A."/>
            <person name="Antonio M."/>
            <person name="Oren A."/>
            <person name="Chaudhuri R.R."/>
            <person name="La Ragione R."/>
            <person name="Hildebrand F."/>
            <person name="Pallen M.J."/>
        </authorList>
    </citation>
    <scope>NUCLEOTIDE SEQUENCE</scope>
    <source>
        <strain evidence="9">MalCec1-1739</strain>
    </source>
</reference>
<evidence type="ECO:0000256" key="4">
    <source>
        <dbReference type="ARBA" id="ARBA00022692"/>
    </source>
</evidence>
<feature type="transmembrane region" description="Helical" evidence="7">
    <location>
        <begin position="292"/>
        <end position="311"/>
    </location>
</feature>
<sequence length="474" mass="54000">MGRLQSDTRRQRFKYLIADYVTANVAWWIFNLARYHAIGHFMFSSLEAYLTSANVVMGQVLVPLFWLVIYYYSGYYNETAMKSRLVELKTTILSVFYGSVIVFFIVVINDLPKHYMSYYKLGLIMLVLQFMLTYLPRAVITAVQSGKLHGRHKGYATIILGCGSHAREVWQALGSMDISMGYEVKGFVDMGDCTCAVDEKYLAGRSSDLPMIIDRLAIDRIIIAPERLDGDGIAAYLNTVYRYDLPVSLAVDDEYILTHNIPLSTIYAYPLIDVNKDNMPAGQQNVKRTLDIVVSVLTLVILSPLFVFLALKVRHDSPGPVLYRQERLGKGGRPFVIYKFRTMYVGAEQGGPRLATDGDGRITPFGRTMRKYRLDELPQFWNVLTGDMSIVGPRPERRYFAEQIIASAPYYCQIYTVRPGITSWGMVKFGYANDIDQMVKRLQFDIIYLDNRSLLLDMKILIYTVKTIITGKGI</sequence>
<dbReference type="InterPro" id="IPR017475">
    <property type="entry name" value="EPS_sugar_tfrase"/>
</dbReference>
<dbReference type="PANTHER" id="PTHR30576">
    <property type="entry name" value="COLANIC BIOSYNTHESIS UDP-GLUCOSE LIPID CARRIER TRANSFERASE"/>
    <property type="match status" value="1"/>
</dbReference>
<comment type="similarity">
    <text evidence="2">Belongs to the bacterial sugar transferase family.</text>
</comment>
<comment type="subcellular location">
    <subcellularLocation>
        <location evidence="1">Membrane</location>
        <topology evidence="1">Multi-pass membrane protein</topology>
    </subcellularLocation>
</comment>
<feature type="transmembrane region" description="Helical" evidence="7">
    <location>
        <begin position="50"/>
        <end position="72"/>
    </location>
</feature>
<evidence type="ECO:0000313" key="10">
    <source>
        <dbReference type="Proteomes" id="UP000787625"/>
    </source>
</evidence>
<keyword evidence="4 7" id="KW-0812">Transmembrane</keyword>
<keyword evidence="3 9" id="KW-0808">Transferase</keyword>
<evidence type="ECO:0000259" key="8">
    <source>
        <dbReference type="Pfam" id="PF02397"/>
    </source>
</evidence>
<comment type="caution">
    <text evidence="9">The sequence shown here is derived from an EMBL/GenBank/DDBJ whole genome shotgun (WGS) entry which is preliminary data.</text>
</comment>
<dbReference type="InterPro" id="IPR003362">
    <property type="entry name" value="Bact_transf"/>
</dbReference>
<feature type="domain" description="Bacterial sugar transferase" evidence="8">
    <location>
        <begin position="287"/>
        <end position="469"/>
    </location>
</feature>
<evidence type="ECO:0000256" key="2">
    <source>
        <dbReference type="ARBA" id="ARBA00006464"/>
    </source>
</evidence>
<keyword evidence="5 7" id="KW-1133">Transmembrane helix</keyword>
<accession>A0A9D2UIN5</accession>
<proteinExistence type="inferred from homology"/>
<dbReference type="Pfam" id="PF02397">
    <property type="entry name" value="Bac_transf"/>
    <property type="match status" value="1"/>
</dbReference>
<organism evidence="9 10">
    <name type="scientific">Candidatus Avibacteroides avistercoris</name>
    <dbReference type="NCBI Taxonomy" id="2840690"/>
    <lineage>
        <taxon>Bacteria</taxon>
        <taxon>Pseudomonadati</taxon>
        <taxon>Bacteroidota</taxon>
        <taxon>Bacteroidia</taxon>
        <taxon>Bacteroidales</taxon>
        <taxon>Bacteroidaceae</taxon>
        <taxon>Bacteroidaceae incertae sedis</taxon>
        <taxon>Candidatus Avibacteroides</taxon>
    </lineage>
</organism>
<keyword evidence="6 7" id="KW-0472">Membrane</keyword>
<evidence type="ECO:0000256" key="7">
    <source>
        <dbReference type="SAM" id="Phobius"/>
    </source>
</evidence>
<feature type="transmembrane region" description="Helical" evidence="7">
    <location>
        <begin position="121"/>
        <end position="143"/>
    </location>
</feature>
<dbReference type="EMBL" id="DWUP01000117">
    <property type="protein sequence ID" value="HJD53164.1"/>
    <property type="molecule type" value="Genomic_DNA"/>
</dbReference>
<dbReference type="GO" id="GO:0016780">
    <property type="term" value="F:phosphotransferase activity, for other substituted phosphate groups"/>
    <property type="evidence" value="ECO:0007669"/>
    <property type="project" value="TreeGrafter"/>
</dbReference>
<feature type="transmembrane region" description="Helical" evidence="7">
    <location>
        <begin position="92"/>
        <end position="109"/>
    </location>
</feature>
<gene>
    <name evidence="9" type="ORF">IAA93_05520</name>
</gene>
<protein>
    <submittedName>
        <fullName evidence="9">Sugar transferase</fullName>
    </submittedName>
</protein>
<dbReference type="Gene3D" id="3.40.50.720">
    <property type="entry name" value="NAD(P)-binding Rossmann-like Domain"/>
    <property type="match status" value="1"/>
</dbReference>
<dbReference type="AlphaFoldDB" id="A0A9D2UIN5"/>
<evidence type="ECO:0000256" key="1">
    <source>
        <dbReference type="ARBA" id="ARBA00004141"/>
    </source>
</evidence>
<name>A0A9D2UIN5_9BACT</name>
<feature type="transmembrane region" description="Helical" evidence="7">
    <location>
        <begin position="12"/>
        <end position="30"/>
    </location>
</feature>
<dbReference type="Proteomes" id="UP000787625">
    <property type="component" value="Unassembled WGS sequence"/>
</dbReference>
<evidence type="ECO:0000256" key="5">
    <source>
        <dbReference type="ARBA" id="ARBA00022989"/>
    </source>
</evidence>
<dbReference type="GO" id="GO:0016020">
    <property type="term" value="C:membrane"/>
    <property type="evidence" value="ECO:0007669"/>
    <property type="project" value="UniProtKB-SubCell"/>
</dbReference>